<proteinExistence type="predicted"/>
<comment type="caution">
    <text evidence="2">The sequence shown here is derived from an EMBL/GenBank/DDBJ whole genome shotgun (WGS) entry which is preliminary data.</text>
</comment>
<sequence length="180" mass="21084">MSSDNSRIVVVDEWNGKYVINDAYRPIAEALVCKFEELKHVPVKAILFIDNTEGTGKSMNKIKYAQIGKVPEKWQEIIYQVTGRTFQYFMEIFKRNIREMSREQIIALVYHELRHIDYDGGLKHHDIEDWSEMVYGLGLNWSSTKTVIPDLLAEGIDWSNINEMGQQKLFKDNRTLRVIK</sequence>
<evidence type="ECO:0000259" key="1">
    <source>
        <dbReference type="Pfam" id="PF18894"/>
    </source>
</evidence>
<dbReference type="STRING" id="1121428.DESHY_20121"/>
<dbReference type="EMBL" id="CAOS01000009">
    <property type="protein sequence ID" value="CCO08252.1"/>
    <property type="molecule type" value="Genomic_DNA"/>
</dbReference>
<feature type="domain" description="Putative phage metallopeptidase" evidence="1">
    <location>
        <begin position="18"/>
        <end position="141"/>
    </location>
</feature>
<evidence type="ECO:0000313" key="2">
    <source>
        <dbReference type="EMBL" id="CCO08252.1"/>
    </source>
</evidence>
<evidence type="ECO:0000313" key="3">
    <source>
        <dbReference type="Proteomes" id="UP000009315"/>
    </source>
</evidence>
<keyword evidence="3" id="KW-1185">Reference proteome</keyword>
<dbReference type="eggNOG" id="ENOG50309IH">
    <property type="taxonomic scope" value="Bacteria"/>
</dbReference>
<gene>
    <name evidence="2" type="ORF">DESHY_20121</name>
</gene>
<reference evidence="2 3" key="1">
    <citation type="journal article" date="2013" name="Genome Announc.">
        <title>Genome Sequence of the Sulfate-Reducing Bacterium Desulfotomaculum hydrothermale Lam5(T).</title>
        <authorList>
            <person name="Amin O."/>
            <person name="Fardeau M.L."/>
            <person name="Valette O."/>
            <person name="Hirschler-Rea A."/>
            <person name="Barbe V."/>
            <person name="Medigue C."/>
            <person name="Vacherie B."/>
            <person name="Ollivier B."/>
            <person name="Bertin P.N."/>
            <person name="Dolla A."/>
        </authorList>
    </citation>
    <scope>NUCLEOTIDE SEQUENCE [LARGE SCALE GENOMIC DNA]</scope>
    <source>
        <strain evidence="3">Lam5 / DSM 18033</strain>
    </source>
</reference>
<dbReference type="RefSeq" id="WP_008411587.1">
    <property type="nucleotide sequence ID" value="NZ_CAOS01000009.1"/>
</dbReference>
<name>K8DZ24_9FIRM</name>
<accession>K8DZ24</accession>
<dbReference type="OrthoDB" id="1951626at2"/>
<dbReference type="Pfam" id="PF18894">
    <property type="entry name" value="PhageMetallopep"/>
    <property type="match status" value="1"/>
</dbReference>
<dbReference type="AlphaFoldDB" id="K8DZ24"/>
<protein>
    <recommendedName>
        <fullName evidence="1">Putative phage metallopeptidase domain-containing protein</fullName>
    </recommendedName>
</protein>
<dbReference type="InterPro" id="IPR043998">
    <property type="entry name" value="Put_Metallopep"/>
</dbReference>
<organism evidence="2 3">
    <name type="scientific">Desulforamulus hydrothermalis Lam5 = DSM 18033</name>
    <dbReference type="NCBI Taxonomy" id="1121428"/>
    <lineage>
        <taxon>Bacteria</taxon>
        <taxon>Bacillati</taxon>
        <taxon>Bacillota</taxon>
        <taxon>Clostridia</taxon>
        <taxon>Eubacteriales</taxon>
        <taxon>Peptococcaceae</taxon>
        <taxon>Desulforamulus</taxon>
    </lineage>
</organism>
<dbReference type="Proteomes" id="UP000009315">
    <property type="component" value="Unassembled WGS sequence"/>
</dbReference>